<proteinExistence type="predicted"/>
<evidence type="ECO:0000259" key="1">
    <source>
        <dbReference type="Pfam" id="PF06985"/>
    </source>
</evidence>
<dbReference type="AlphaFoldDB" id="A0A0D2H384"/>
<dbReference type="Proteomes" id="UP000053617">
    <property type="component" value="Unassembled WGS sequence"/>
</dbReference>
<sequence length="264" mass="30840">MAAARASAAESQAFQINTDQWPEYDGYTQLGEEEIRVIDIEAGNPPVCRMRHVSLEEKPHYQGLSYYWGAPVEPEISKQLNLMDREATVWLDVLCINQRDPEERSRQVSLMGNIFTFAARVYVWLGEGDADSDYAFDYIDNNARTYNHQILSLCFEQLTLRPYWTRLWVIQEIALARSVLILCGTKLSSWDDFSHSIERTIAERAPHFRQVMNVRNHGYRARQLFQLMENFKDAVIRRFPAPGCRFHPQTRLARCKTRSGRRHH</sequence>
<dbReference type="STRING" id="1442369.A0A0D2H384"/>
<organism evidence="2 3">
    <name type="scientific">Rhinocladiella mackenziei CBS 650.93</name>
    <dbReference type="NCBI Taxonomy" id="1442369"/>
    <lineage>
        <taxon>Eukaryota</taxon>
        <taxon>Fungi</taxon>
        <taxon>Dikarya</taxon>
        <taxon>Ascomycota</taxon>
        <taxon>Pezizomycotina</taxon>
        <taxon>Eurotiomycetes</taxon>
        <taxon>Chaetothyriomycetidae</taxon>
        <taxon>Chaetothyriales</taxon>
        <taxon>Herpotrichiellaceae</taxon>
        <taxon>Rhinocladiella</taxon>
    </lineage>
</organism>
<dbReference type="OrthoDB" id="4146092at2759"/>
<feature type="domain" description="Heterokaryon incompatibility" evidence="1">
    <location>
        <begin position="84"/>
        <end position="172"/>
    </location>
</feature>
<keyword evidence="3" id="KW-1185">Reference proteome</keyword>
<gene>
    <name evidence="2" type="ORF">Z518_05759</name>
</gene>
<name>A0A0D2H384_9EURO</name>
<dbReference type="GeneID" id="25293830"/>
<reference evidence="2 3" key="1">
    <citation type="submission" date="2015-01" db="EMBL/GenBank/DDBJ databases">
        <title>The Genome Sequence of Rhinocladiella mackenzie CBS 650.93.</title>
        <authorList>
            <consortium name="The Broad Institute Genomics Platform"/>
            <person name="Cuomo C."/>
            <person name="de Hoog S."/>
            <person name="Gorbushina A."/>
            <person name="Stielow B."/>
            <person name="Teixiera M."/>
            <person name="Abouelleil A."/>
            <person name="Chapman S.B."/>
            <person name="Priest M."/>
            <person name="Young S.K."/>
            <person name="Wortman J."/>
            <person name="Nusbaum C."/>
            <person name="Birren B."/>
        </authorList>
    </citation>
    <scope>NUCLEOTIDE SEQUENCE [LARGE SCALE GENOMIC DNA]</scope>
    <source>
        <strain evidence="2 3">CBS 650.93</strain>
    </source>
</reference>
<dbReference type="InterPro" id="IPR052895">
    <property type="entry name" value="HetReg/Transcr_Mod"/>
</dbReference>
<dbReference type="HOGENOM" id="CLU_1054295_0_0_1"/>
<dbReference type="VEuPathDB" id="FungiDB:Z518_05759"/>
<evidence type="ECO:0000313" key="2">
    <source>
        <dbReference type="EMBL" id="KIX04888.1"/>
    </source>
</evidence>
<dbReference type="EMBL" id="KN847478">
    <property type="protein sequence ID" value="KIX04888.1"/>
    <property type="molecule type" value="Genomic_DNA"/>
</dbReference>
<dbReference type="PANTHER" id="PTHR24148:SF64">
    <property type="entry name" value="HETEROKARYON INCOMPATIBILITY DOMAIN-CONTAINING PROTEIN"/>
    <property type="match status" value="1"/>
</dbReference>
<dbReference type="RefSeq" id="XP_013272024.1">
    <property type="nucleotide sequence ID" value="XM_013416570.1"/>
</dbReference>
<dbReference type="InterPro" id="IPR010730">
    <property type="entry name" value="HET"/>
</dbReference>
<accession>A0A0D2H384</accession>
<protein>
    <recommendedName>
        <fullName evidence="1">Heterokaryon incompatibility domain-containing protein</fullName>
    </recommendedName>
</protein>
<dbReference type="PANTHER" id="PTHR24148">
    <property type="entry name" value="ANKYRIN REPEAT DOMAIN-CONTAINING PROTEIN 39 HOMOLOG-RELATED"/>
    <property type="match status" value="1"/>
</dbReference>
<dbReference type="Pfam" id="PF06985">
    <property type="entry name" value="HET"/>
    <property type="match status" value="1"/>
</dbReference>
<evidence type="ECO:0000313" key="3">
    <source>
        <dbReference type="Proteomes" id="UP000053617"/>
    </source>
</evidence>